<name>A0AAV7TL13_PLEWA</name>
<dbReference type="EMBL" id="JANPWB010000006">
    <property type="protein sequence ID" value="KAJ1177355.1"/>
    <property type="molecule type" value="Genomic_DNA"/>
</dbReference>
<keyword evidence="3" id="KW-1185">Reference proteome</keyword>
<reference evidence="2" key="1">
    <citation type="journal article" date="2022" name="bioRxiv">
        <title>Sequencing and chromosome-scale assembly of the giantPleurodeles waltlgenome.</title>
        <authorList>
            <person name="Brown T."/>
            <person name="Elewa A."/>
            <person name="Iarovenko S."/>
            <person name="Subramanian E."/>
            <person name="Araus A.J."/>
            <person name="Petzold A."/>
            <person name="Susuki M."/>
            <person name="Suzuki K.-i.T."/>
            <person name="Hayashi T."/>
            <person name="Toyoda A."/>
            <person name="Oliveira C."/>
            <person name="Osipova E."/>
            <person name="Leigh N.D."/>
            <person name="Simon A."/>
            <person name="Yun M.H."/>
        </authorList>
    </citation>
    <scope>NUCLEOTIDE SEQUENCE</scope>
    <source>
        <strain evidence="2">20211129_DDA</strain>
        <tissue evidence="2">Liver</tissue>
    </source>
</reference>
<accession>A0AAV7TL13</accession>
<comment type="caution">
    <text evidence="2">The sequence shown here is derived from an EMBL/GenBank/DDBJ whole genome shotgun (WGS) entry which is preliminary data.</text>
</comment>
<feature type="compositionally biased region" description="Basic and acidic residues" evidence="1">
    <location>
        <begin position="1"/>
        <end position="13"/>
    </location>
</feature>
<proteinExistence type="predicted"/>
<organism evidence="2 3">
    <name type="scientific">Pleurodeles waltl</name>
    <name type="common">Iberian ribbed newt</name>
    <dbReference type="NCBI Taxonomy" id="8319"/>
    <lineage>
        <taxon>Eukaryota</taxon>
        <taxon>Metazoa</taxon>
        <taxon>Chordata</taxon>
        <taxon>Craniata</taxon>
        <taxon>Vertebrata</taxon>
        <taxon>Euteleostomi</taxon>
        <taxon>Amphibia</taxon>
        <taxon>Batrachia</taxon>
        <taxon>Caudata</taxon>
        <taxon>Salamandroidea</taxon>
        <taxon>Salamandridae</taxon>
        <taxon>Pleurodelinae</taxon>
        <taxon>Pleurodeles</taxon>
    </lineage>
</organism>
<dbReference type="AlphaFoldDB" id="A0AAV7TL13"/>
<protein>
    <submittedName>
        <fullName evidence="2">Uncharacterized protein</fullName>
    </submittedName>
</protein>
<feature type="region of interest" description="Disordered" evidence="1">
    <location>
        <begin position="1"/>
        <end position="74"/>
    </location>
</feature>
<evidence type="ECO:0000256" key="1">
    <source>
        <dbReference type="SAM" id="MobiDB-lite"/>
    </source>
</evidence>
<feature type="compositionally biased region" description="Basic and acidic residues" evidence="1">
    <location>
        <begin position="24"/>
        <end position="34"/>
    </location>
</feature>
<dbReference type="Proteomes" id="UP001066276">
    <property type="component" value="Chromosome 3_2"/>
</dbReference>
<evidence type="ECO:0000313" key="3">
    <source>
        <dbReference type="Proteomes" id="UP001066276"/>
    </source>
</evidence>
<sequence>MGSETDRGEEQASGHHKRNAWRSEAARDELELAKGPKKWQQNTIRGGKKGDKKETGEPVAAVVPGTSKQAKANNGEQISMIVHKCLKPMAPLLFAKQGGARESNVSR</sequence>
<gene>
    <name evidence="2" type="ORF">NDU88_002614</name>
</gene>
<evidence type="ECO:0000313" key="2">
    <source>
        <dbReference type="EMBL" id="KAJ1177355.1"/>
    </source>
</evidence>